<comment type="subcellular location">
    <subcellularLocation>
        <location evidence="1">Cell membrane</location>
        <topology evidence="1">Multi-pass membrane protein</topology>
    </subcellularLocation>
</comment>
<feature type="transmembrane region" description="Helical" evidence="6">
    <location>
        <begin position="696"/>
        <end position="718"/>
    </location>
</feature>
<keyword evidence="3 6" id="KW-0812">Transmembrane</keyword>
<comment type="caution">
    <text evidence="8">The sequence shown here is derived from an EMBL/GenBank/DDBJ whole genome shotgun (WGS) entry which is preliminary data.</text>
</comment>
<dbReference type="EMBL" id="JAGQFT010000056">
    <property type="protein sequence ID" value="MBR0562512.1"/>
    <property type="molecule type" value="Genomic_DNA"/>
</dbReference>
<dbReference type="Gene3D" id="1.20.1640.10">
    <property type="entry name" value="Multidrug efflux transporter AcrB transmembrane domain"/>
    <property type="match status" value="2"/>
</dbReference>
<gene>
    <name evidence="9" type="ORF">KB893_016540</name>
    <name evidence="8" type="ORF">KB893_08290</name>
</gene>
<dbReference type="PANTHER" id="PTHR33406:SF13">
    <property type="entry name" value="MEMBRANE PROTEIN YDFJ"/>
    <property type="match status" value="1"/>
</dbReference>
<keyword evidence="5 6" id="KW-0472">Membrane</keyword>
<feature type="domain" description="Membrane transport protein MMPL" evidence="7">
    <location>
        <begin position="180"/>
        <end position="387"/>
    </location>
</feature>
<feature type="transmembrane region" description="Helical" evidence="6">
    <location>
        <begin position="724"/>
        <end position="746"/>
    </location>
</feature>
<name>A0A8J7VSU7_9GAMM</name>
<evidence type="ECO:0000256" key="1">
    <source>
        <dbReference type="ARBA" id="ARBA00004651"/>
    </source>
</evidence>
<feature type="transmembrane region" description="Helical" evidence="6">
    <location>
        <begin position="613"/>
        <end position="632"/>
    </location>
</feature>
<evidence type="ECO:0000313" key="10">
    <source>
        <dbReference type="Proteomes" id="UP000675747"/>
    </source>
</evidence>
<dbReference type="Proteomes" id="UP000675747">
    <property type="component" value="Unassembled WGS sequence"/>
</dbReference>
<dbReference type="AlphaFoldDB" id="A0A8J7VSU7"/>
<feature type="transmembrane region" description="Helical" evidence="6">
    <location>
        <begin position="225"/>
        <end position="244"/>
    </location>
</feature>
<feature type="transmembrane region" description="Helical" evidence="6">
    <location>
        <begin position="343"/>
        <end position="362"/>
    </location>
</feature>
<keyword evidence="4 6" id="KW-1133">Transmembrane helix</keyword>
<dbReference type="InterPro" id="IPR004869">
    <property type="entry name" value="MMPL_dom"/>
</dbReference>
<organism evidence="8">
    <name type="scientific">Coralloluteibacterium stylophorae</name>
    <dbReference type="NCBI Taxonomy" id="1776034"/>
    <lineage>
        <taxon>Bacteria</taxon>
        <taxon>Pseudomonadati</taxon>
        <taxon>Pseudomonadota</taxon>
        <taxon>Gammaproteobacteria</taxon>
        <taxon>Lysobacterales</taxon>
        <taxon>Lysobacteraceae</taxon>
        <taxon>Coralloluteibacterium</taxon>
    </lineage>
</organism>
<evidence type="ECO:0000259" key="7">
    <source>
        <dbReference type="Pfam" id="PF03176"/>
    </source>
</evidence>
<keyword evidence="2" id="KW-1003">Cell membrane</keyword>
<dbReference type="GO" id="GO:0005886">
    <property type="term" value="C:plasma membrane"/>
    <property type="evidence" value="ECO:0007669"/>
    <property type="project" value="UniProtKB-SubCell"/>
</dbReference>
<evidence type="ECO:0000313" key="9">
    <source>
        <dbReference type="EMBL" id="MBS7458751.1"/>
    </source>
</evidence>
<reference evidence="9 10" key="1">
    <citation type="journal article" date="2021" name="Microbiol. Resour. Announc.">
        <title>Draft Genome Sequence of Coralloluteibacterium stylophorae LMG 29479T.</title>
        <authorList>
            <person name="Karlyshev A.V."/>
            <person name="Kudryashova E.B."/>
            <person name="Ariskina E.V."/>
            <person name="Conroy A.P."/>
            <person name="Abidueva E.Y."/>
        </authorList>
    </citation>
    <scope>NUCLEOTIDE SEQUENCE [LARGE SCALE GENOMIC DNA]</scope>
    <source>
        <strain evidence="9 10">LMG 29479</strain>
    </source>
</reference>
<evidence type="ECO:0000256" key="2">
    <source>
        <dbReference type="ARBA" id="ARBA00022475"/>
    </source>
</evidence>
<dbReference type="SUPFAM" id="SSF82866">
    <property type="entry name" value="Multidrug efflux transporter AcrB transmembrane domain"/>
    <property type="match status" value="2"/>
</dbReference>
<accession>A0A8J7VSU7</accession>
<dbReference type="InterPro" id="IPR050545">
    <property type="entry name" value="Mycobact_MmpL"/>
</dbReference>
<proteinExistence type="predicted"/>
<feature type="transmembrane region" description="Helical" evidence="6">
    <location>
        <begin position="318"/>
        <end position="337"/>
    </location>
</feature>
<evidence type="ECO:0000313" key="8">
    <source>
        <dbReference type="EMBL" id="MBR0562512.1"/>
    </source>
</evidence>
<evidence type="ECO:0000256" key="6">
    <source>
        <dbReference type="SAM" id="Phobius"/>
    </source>
</evidence>
<dbReference type="Pfam" id="PF03176">
    <property type="entry name" value="MMPL"/>
    <property type="match status" value="1"/>
</dbReference>
<dbReference type="PANTHER" id="PTHR33406">
    <property type="entry name" value="MEMBRANE PROTEIN MJ1562-RELATED"/>
    <property type="match status" value="1"/>
</dbReference>
<feature type="transmembrane region" description="Helical" evidence="6">
    <location>
        <begin position="639"/>
        <end position="659"/>
    </location>
</feature>
<dbReference type="EMBL" id="JAGQFT020000014">
    <property type="protein sequence ID" value="MBS7458751.1"/>
    <property type="molecule type" value="Genomic_DNA"/>
</dbReference>
<feature type="transmembrane region" description="Helical" evidence="6">
    <location>
        <begin position="251"/>
        <end position="272"/>
    </location>
</feature>
<sequence length="757" mass="79589">MLVGTRLEVSGDLRLFMPTPVTGEQRLLIDELGDGPGARLLLVALADAEPAALARISHAMRAALQESDAFEAVANGEFDQEAIPPRLLPYRYLLTSSFDATPLDAAVLRAALGERLEDLASPAGGMVEDLIARDPTLETLALAEAWQPSQQPQRIDGVWFDAAGRQALLLAQTRAAGFDPDAQQATLDALRRAFDDARGDGDARMTVSGPGAFSVLMRGRTAGEAGTLGGVATLGMIVLLLVAYRAWRIPLLGALPLASAALVGLAAVSLVFGGIHGITLAFGFTLIGVAQDYPVHLFSHRRPGVSARQDVRRLWPTLLTGVVSTCLAYLAFFVSGVDGLRQLGLFTIAGLLTAALCTRYLLPPLLGEARRDVGDSALLGRAWDRLAALPRPRWLAPALGLAALGVILLSPRPWWENNLAALTPVPADLLARDAALRGELGAPDVRWMLVVAGADAEAVLVREEALRAELDALAATGAVDAYDLAADYLPSTATQRARRARLPDRDALETALAEAGAGLPFRADAFAGFVDDVQAARQAPPLTPATVEDTPLAVTVENLLLRHDGASVGLVTLSGVRDADALAAFAAAAGDDVRLLDLKSASESLVVAYRERVLAALGVSILLLVATVAIALRRPRRMLRVLAPVLLSMLAVVALLHAAGVAFNLFHIVALILGAGLGLDYALFFEHAGGDRGDQVRTFHAILVCSLSTLLVFALLGLSGIPVLRAIGTTVGLAVVFNFALALLLARAPAPREAAPR</sequence>
<evidence type="ECO:0000256" key="4">
    <source>
        <dbReference type="ARBA" id="ARBA00022989"/>
    </source>
</evidence>
<keyword evidence="10" id="KW-1185">Reference proteome</keyword>
<reference evidence="8" key="2">
    <citation type="submission" date="2021-04" db="EMBL/GenBank/DDBJ databases">
        <authorList>
            <person name="Karlyshev A.V."/>
        </authorList>
    </citation>
    <scope>NUCLEOTIDE SEQUENCE</scope>
    <source>
        <strain evidence="8">LMG 29479</strain>
    </source>
</reference>
<feature type="transmembrane region" description="Helical" evidence="6">
    <location>
        <begin position="665"/>
        <end position="684"/>
    </location>
</feature>
<evidence type="ECO:0000256" key="3">
    <source>
        <dbReference type="ARBA" id="ARBA00022692"/>
    </source>
</evidence>
<protein>
    <submittedName>
        <fullName evidence="8">MMPL family transporter</fullName>
    </submittedName>
</protein>
<evidence type="ECO:0000256" key="5">
    <source>
        <dbReference type="ARBA" id="ARBA00023136"/>
    </source>
</evidence>